<feature type="transmembrane region" description="Helical" evidence="1">
    <location>
        <begin position="113"/>
        <end position="137"/>
    </location>
</feature>
<accession>A0A835C9I0</accession>
<keyword evidence="1" id="KW-0472">Membrane</keyword>
<name>A0A835C9I0_9FABA</name>
<keyword evidence="1" id="KW-0812">Transmembrane</keyword>
<organism evidence="2 3">
    <name type="scientific">Senna tora</name>
    <dbReference type="NCBI Taxonomy" id="362788"/>
    <lineage>
        <taxon>Eukaryota</taxon>
        <taxon>Viridiplantae</taxon>
        <taxon>Streptophyta</taxon>
        <taxon>Embryophyta</taxon>
        <taxon>Tracheophyta</taxon>
        <taxon>Spermatophyta</taxon>
        <taxon>Magnoliopsida</taxon>
        <taxon>eudicotyledons</taxon>
        <taxon>Gunneridae</taxon>
        <taxon>Pentapetalae</taxon>
        <taxon>rosids</taxon>
        <taxon>fabids</taxon>
        <taxon>Fabales</taxon>
        <taxon>Fabaceae</taxon>
        <taxon>Caesalpinioideae</taxon>
        <taxon>Cassia clade</taxon>
        <taxon>Senna</taxon>
    </lineage>
</organism>
<evidence type="ECO:0000313" key="3">
    <source>
        <dbReference type="Proteomes" id="UP000634136"/>
    </source>
</evidence>
<dbReference type="Proteomes" id="UP000634136">
    <property type="component" value="Unassembled WGS sequence"/>
</dbReference>
<reference evidence="2" key="1">
    <citation type="submission" date="2020-09" db="EMBL/GenBank/DDBJ databases">
        <title>Genome-Enabled Discovery of Anthraquinone Biosynthesis in Senna tora.</title>
        <authorList>
            <person name="Kang S.-H."/>
            <person name="Pandey R.P."/>
            <person name="Lee C.-M."/>
            <person name="Sim J.-S."/>
            <person name="Jeong J.-T."/>
            <person name="Choi B.-S."/>
            <person name="Jung M."/>
            <person name="Ginzburg D."/>
            <person name="Zhao K."/>
            <person name="Won S.Y."/>
            <person name="Oh T.-J."/>
            <person name="Yu Y."/>
            <person name="Kim N.-H."/>
            <person name="Lee O.R."/>
            <person name="Lee T.-H."/>
            <person name="Bashyal P."/>
            <person name="Kim T.-S."/>
            <person name="Lee W.-H."/>
            <person name="Kawkins C."/>
            <person name="Kim C.-K."/>
            <person name="Kim J.S."/>
            <person name="Ahn B.O."/>
            <person name="Rhee S.Y."/>
            <person name="Sohng J.K."/>
        </authorList>
    </citation>
    <scope>NUCLEOTIDE SEQUENCE</scope>
    <source>
        <tissue evidence="2">Leaf</tissue>
    </source>
</reference>
<comment type="caution">
    <text evidence="2">The sequence shown here is derived from an EMBL/GenBank/DDBJ whole genome shotgun (WGS) entry which is preliminary data.</text>
</comment>
<sequence>MEVNPKQTLMSQIYSWRKRVARKSVIKIDSSIDDAKNTKNGNASVEVNNENELDEEDAYSMYSPHSGIGEGLFGGGFNRGAEEAGFTHDSAHAGVVENGYDELFEFDLDNEEMLLLLLEAAAALVSLCVLELMHLFLPLVK</sequence>
<evidence type="ECO:0000313" key="2">
    <source>
        <dbReference type="EMBL" id="KAF7835646.1"/>
    </source>
</evidence>
<evidence type="ECO:0000256" key="1">
    <source>
        <dbReference type="SAM" id="Phobius"/>
    </source>
</evidence>
<proteinExistence type="predicted"/>
<keyword evidence="3" id="KW-1185">Reference proteome</keyword>
<dbReference type="AlphaFoldDB" id="A0A835C9I0"/>
<dbReference type="EMBL" id="JAAIUW010000004">
    <property type="protein sequence ID" value="KAF7835646.1"/>
    <property type="molecule type" value="Genomic_DNA"/>
</dbReference>
<gene>
    <name evidence="2" type="ORF">G2W53_010505</name>
</gene>
<protein>
    <submittedName>
        <fullName evidence="2">Uncharacterized protein</fullName>
    </submittedName>
</protein>
<keyword evidence="1" id="KW-1133">Transmembrane helix</keyword>